<dbReference type="SUPFAM" id="SSF52540">
    <property type="entry name" value="P-loop containing nucleoside triphosphate hydrolases"/>
    <property type="match status" value="1"/>
</dbReference>
<sequence>MASVDDHRHAAAADPSNLHLKKELTQIRKAARGVLKDPGTSSSSSRRPPLCSSTSLTKSHLKNDQINGNNNALSSSSDRYSNNGNIITKENEKIVFLHNWRDKKPDIGEDDVENDGSSFNRAVSLNYADSSTSVSNGCINDSRSDGCLGKGTNFSPSIRNRSITKKPKMSTYSSASSRNHKEKLQILLSRYTKSLTACSAGSSLADETDYYCNSDDLLVRLKNNYSIRNPSTVESWDDMSFNNDEVDSRLGCGVPCYWSRRSTPKSRTGSCCSPSLSDIMIPRKKRSNSKTNDQSLVPLLTSEDELSTNFGELDLEGLSRLDGKMWSSGSPENTSSLSHKYRPVFFEELIGQNIVVKALTSAVSRKRVAPIYLFHGPRGVGKTSTARIFAAALNCLAKDEVKPCGVCSVCDDYVSGRSGCILEVDGSNKRGIQTVKNILKNNIPAMSRFKVFVVDECHLLTSRTWLAFLRLLEKPLLSRVVFILITTDVDGIPSAVLSRCQKHFFNKISNCDIVSRLRRISVDEGLGVELSALELIASNADGSLRDAEIMLDQLSLFGKKITKSLVNELIGVVSDEKLVELLELAMSSNATETVIRARELMDSGVDPIVLMSQLVTLIVDVIAGTYSSVDVKDNGSFVIQRNLTEREVDRLKHALAVLSEAEKHLKFSSERSTWFTATLLQLGRSTSSRRHSSYASEEDSQSSTPEKAKSLSKEKPVLLTNVANFDSKLNQSEFVDGKSSVDSRVDCESGSTTLTRKESKMLIDIWLKCIEKCHSKTLRQLLTSYGKLVSLSETKGGFVAHVAFEDGNIKTRAENFLSSITNSFEIVLQTNVDVKLIIPQDSPGQNPTHENISMRSNKTKSYSDLDSHQDSSSTSTPKNGKSDVPLRRIESIIHEQRLETAWLQAMDKNTPGSMSLSKPERNQVLPQEGVDRPNELEDELIHEIEAAEQGAATGGSKSGRFSWFGECAKASRHTKN</sequence>
<dbReference type="NCBIfam" id="TIGR02397">
    <property type="entry name" value="dnaX_nterm"/>
    <property type="match status" value="1"/>
</dbReference>
<feature type="region of interest" description="Disordered" evidence="7">
    <location>
        <begin position="1"/>
        <end position="81"/>
    </location>
</feature>
<accession>A0A830B609</accession>
<dbReference type="AlphaFoldDB" id="A0A830B609"/>
<reference evidence="9" key="1">
    <citation type="submission" date="2020-07" db="EMBL/GenBank/DDBJ databases">
        <title>Ethylene signaling mediates host invasion by parasitic plants.</title>
        <authorList>
            <person name="Yoshida S."/>
        </authorList>
    </citation>
    <scope>NUCLEOTIDE SEQUENCE</scope>
    <source>
        <strain evidence="9">Okayama</strain>
    </source>
</reference>
<dbReference type="OrthoDB" id="1911163at2759"/>
<evidence type="ECO:0000256" key="1">
    <source>
        <dbReference type="ARBA" id="ARBA00006360"/>
    </source>
</evidence>
<dbReference type="GO" id="GO:0046872">
    <property type="term" value="F:metal ion binding"/>
    <property type="evidence" value="ECO:0007669"/>
    <property type="project" value="UniProtKB-KW"/>
</dbReference>
<keyword evidence="4" id="KW-0862">Zinc</keyword>
<evidence type="ECO:0000259" key="8">
    <source>
        <dbReference type="SMART" id="SM00382"/>
    </source>
</evidence>
<dbReference type="GO" id="GO:0006281">
    <property type="term" value="P:DNA repair"/>
    <property type="evidence" value="ECO:0007669"/>
    <property type="project" value="TreeGrafter"/>
</dbReference>
<dbReference type="Pfam" id="PF22608">
    <property type="entry name" value="DNAX_ATPase_lid"/>
    <property type="match status" value="1"/>
</dbReference>
<dbReference type="GO" id="GO:0005524">
    <property type="term" value="F:ATP binding"/>
    <property type="evidence" value="ECO:0007669"/>
    <property type="project" value="UniProtKB-KW"/>
</dbReference>
<dbReference type="PANTHER" id="PTHR11669">
    <property type="entry name" value="REPLICATION FACTOR C / DNA POLYMERASE III GAMMA-TAU SUBUNIT"/>
    <property type="match status" value="1"/>
</dbReference>
<feature type="compositionally biased region" description="Low complexity" evidence="7">
    <location>
        <begin position="40"/>
        <end position="56"/>
    </location>
</feature>
<name>A0A830B609_9LAMI</name>
<evidence type="ECO:0000256" key="3">
    <source>
        <dbReference type="ARBA" id="ARBA00022741"/>
    </source>
</evidence>
<dbReference type="Gene3D" id="3.40.50.300">
    <property type="entry name" value="P-loop containing nucleotide triphosphate hydrolases"/>
    <property type="match status" value="1"/>
</dbReference>
<evidence type="ECO:0000256" key="6">
    <source>
        <dbReference type="ARBA" id="ARBA00023054"/>
    </source>
</evidence>
<dbReference type="InterPro" id="IPR027417">
    <property type="entry name" value="P-loop_NTPase"/>
</dbReference>
<dbReference type="GO" id="GO:0003677">
    <property type="term" value="F:DNA binding"/>
    <property type="evidence" value="ECO:0007669"/>
    <property type="project" value="InterPro"/>
</dbReference>
<dbReference type="CDD" id="cd18137">
    <property type="entry name" value="HLD_clamp_pol_III_gamma_tau"/>
    <property type="match status" value="1"/>
</dbReference>
<gene>
    <name evidence="9" type="ORF">PHJA_000187200</name>
</gene>
<keyword evidence="3" id="KW-0547">Nucleotide-binding</keyword>
<dbReference type="PANTHER" id="PTHR11669:SF63">
    <property type="entry name" value="PROTEIN STICHEL"/>
    <property type="match status" value="1"/>
</dbReference>
<organism evidence="9 10">
    <name type="scientific">Phtheirospermum japonicum</name>
    <dbReference type="NCBI Taxonomy" id="374723"/>
    <lineage>
        <taxon>Eukaryota</taxon>
        <taxon>Viridiplantae</taxon>
        <taxon>Streptophyta</taxon>
        <taxon>Embryophyta</taxon>
        <taxon>Tracheophyta</taxon>
        <taxon>Spermatophyta</taxon>
        <taxon>Magnoliopsida</taxon>
        <taxon>eudicotyledons</taxon>
        <taxon>Gunneridae</taxon>
        <taxon>Pentapetalae</taxon>
        <taxon>asterids</taxon>
        <taxon>lamiids</taxon>
        <taxon>Lamiales</taxon>
        <taxon>Orobanchaceae</taxon>
        <taxon>Orobanchaceae incertae sedis</taxon>
        <taxon>Phtheirospermum</taxon>
    </lineage>
</organism>
<feature type="compositionally biased region" description="Basic and acidic residues" evidence="7">
    <location>
        <begin position="1"/>
        <end position="11"/>
    </location>
</feature>
<dbReference type="SUPFAM" id="SSF48019">
    <property type="entry name" value="post-AAA+ oligomerization domain-like"/>
    <property type="match status" value="1"/>
</dbReference>
<dbReference type="Gene3D" id="1.10.8.60">
    <property type="match status" value="1"/>
</dbReference>
<evidence type="ECO:0000256" key="5">
    <source>
        <dbReference type="ARBA" id="ARBA00022840"/>
    </source>
</evidence>
<dbReference type="GO" id="GO:0006261">
    <property type="term" value="P:DNA-templated DNA replication"/>
    <property type="evidence" value="ECO:0007669"/>
    <property type="project" value="TreeGrafter"/>
</dbReference>
<evidence type="ECO:0000256" key="4">
    <source>
        <dbReference type="ARBA" id="ARBA00022833"/>
    </source>
</evidence>
<comment type="similarity">
    <text evidence="1">Belongs to the DnaX/STICHEL family.</text>
</comment>
<keyword evidence="6" id="KW-0175">Coiled coil</keyword>
<feature type="compositionally biased region" description="Polar residues" evidence="7">
    <location>
        <begin position="870"/>
        <end position="879"/>
    </location>
</feature>
<dbReference type="FunFam" id="1.10.8.60:FF:000013">
    <property type="entry name" value="DNA polymerase III subunit gamma/tau"/>
    <property type="match status" value="1"/>
</dbReference>
<feature type="region of interest" description="Disordered" evidence="7">
    <location>
        <begin position="690"/>
        <end position="712"/>
    </location>
</feature>
<feature type="region of interest" description="Disordered" evidence="7">
    <location>
        <begin position="910"/>
        <end position="931"/>
    </location>
</feature>
<dbReference type="InterPro" id="IPR054506">
    <property type="entry name" value="DnaA_N-like_STI"/>
</dbReference>
<feature type="region of interest" description="Disordered" evidence="7">
    <location>
        <begin position="839"/>
        <end position="885"/>
    </location>
</feature>
<feature type="domain" description="AAA+ ATPase" evidence="8">
    <location>
        <begin position="368"/>
        <end position="510"/>
    </location>
</feature>
<dbReference type="Pfam" id="PF12169">
    <property type="entry name" value="DNA_pol3_gamma3"/>
    <property type="match status" value="1"/>
</dbReference>
<dbReference type="GO" id="GO:0003689">
    <property type="term" value="F:DNA clamp loader activity"/>
    <property type="evidence" value="ECO:0007669"/>
    <property type="project" value="TreeGrafter"/>
</dbReference>
<dbReference type="CDD" id="cd00009">
    <property type="entry name" value="AAA"/>
    <property type="match status" value="1"/>
</dbReference>
<dbReference type="InterPro" id="IPR022754">
    <property type="entry name" value="DNA_pol_III_gamma-3"/>
</dbReference>
<dbReference type="InterPro" id="IPR003593">
    <property type="entry name" value="AAA+_ATPase"/>
</dbReference>
<dbReference type="SMART" id="SM00382">
    <property type="entry name" value="AAA"/>
    <property type="match status" value="1"/>
</dbReference>
<dbReference type="GO" id="GO:0003887">
    <property type="term" value="F:DNA-directed DNA polymerase activity"/>
    <property type="evidence" value="ECO:0007669"/>
    <property type="project" value="InterPro"/>
</dbReference>
<evidence type="ECO:0000256" key="2">
    <source>
        <dbReference type="ARBA" id="ARBA00022723"/>
    </source>
</evidence>
<evidence type="ECO:0000256" key="7">
    <source>
        <dbReference type="SAM" id="MobiDB-lite"/>
    </source>
</evidence>
<comment type="caution">
    <text evidence="9">The sequence shown here is derived from an EMBL/GenBank/DDBJ whole genome shotgun (WGS) entry which is preliminary data.</text>
</comment>
<dbReference type="GO" id="GO:0005663">
    <property type="term" value="C:DNA replication factor C complex"/>
    <property type="evidence" value="ECO:0007669"/>
    <property type="project" value="TreeGrafter"/>
</dbReference>
<dbReference type="Pfam" id="PF23007">
    <property type="entry name" value="DnaA_N-like_STI"/>
    <property type="match status" value="1"/>
</dbReference>
<dbReference type="InterPro" id="IPR012763">
    <property type="entry name" value="DNA_pol_III_sug/sutau_N"/>
</dbReference>
<dbReference type="GO" id="GO:0009360">
    <property type="term" value="C:DNA polymerase III complex"/>
    <property type="evidence" value="ECO:0007669"/>
    <property type="project" value="InterPro"/>
</dbReference>
<evidence type="ECO:0000313" key="10">
    <source>
        <dbReference type="Proteomes" id="UP000653305"/>
    </source>
</evidence>
<evidence type="ECO:0000313" key="9">
    <source>
        <dbReference type="EMBL" id="GFP80438.1"/>
    </source>
</evidence>
<feature type="compositionally biased region" description="Polar residues" evidence="7">
    <location>
        <begin position="842"/>
        <end position="860"/>
    </location>
</feature>
<dbReference type="InterPro" id="IPR008921">
    <property type="entry name" value="DNA_pol3_clamp-load_cplx_C"/>
</dbReference>
<dbReference type="InterPro" id="IPR050238">
    <property type="entry name" value="DNA_Rep/Repair_Clamp_Loader"/>
</dbReference>
<dbReference type="Pfam" id="PF13177">
    <property type="entry name" value="DNA_pol3_delta2"/>
    <property type="match status" value="1"/>
</dbReference>
<keyword evidence="5" id="KW-0067">ATP-binding</keyword>
<keyword evidence="2" id="KW-0479">Metal-binding</keyword>
<feature type="compositionally biased region" description="Polar residues" evidence="7">
    <location>
        <begin position="64"/>
        <end position="81"/>
    </location>
</feature>
<dbReference type="InterPro" id="IPR045085">
    <property type="entry name" value="HLD_clamp_pol_III_gamma_tau"/>
</dbReference>
<keyword evidence="10" id="KW-1185">Reference proteome</keyword>
<proteinExistence type="inferred from homology"/>
<protein>
    <submittedName>
        <fullName evidence="9">Protein stichel-like 1</fullName>
    </submittedName>
</protein>
<dbReference type="EMBL" id="BMAC01000018">
    <property type="protein sequence ID" value="GFP80438.1"/>
    <property type="molecule type" value="Genomic_DNA"/>
</dbReference>
<dbReference type="Proteomes" id="UP000653305">
    <property type="component" value="Unassembled WGS sequence"/>
</dbReference>